<evidence type="ECO:0000259" key="4">
    <source>
        <dbReference type="PROSITE" id="PS50923"/>
    </source>
</evidence>
<dbReference type="Gene3D" id="2.10.70.10">
    <property type="entry name" value="Complement Module, domain 1"/>
    <property type="match status" value="1"/>
</dbReference>
<dbReference type="PROSITE" id="PS50923">
    <property type="entry name" value="SUSHI"/>
    <property type="match status" value="1"/>
</dbReference>
<dbReference type="AlphaFoldDB" id="A0A443SME4"/>
<proteinExistence type="predicted"/>
<organism evidence="5 6">
    <name type="scientific">Leptotrombidium deliense</name>
    <dbReference type="NCBI Taxonomy" id="299467"/>
    <lineage>
        <taxon>Eukaryota</taxon>
        <taxon>Metazoa</taxon>
        <taxon>Ecdysozoa</taxon>
        <taxon>Arthropoda</taxon>
        <taxon>Chelicerata</taxon>
        <taxon>Arachnida</taxon>
        <taxon>Acari</taxon>
        <taxon>Acariformes</taxon>
        <taxon>Trombidiformes</taxon>
        <taxon>Prostigmata</taxon>
        <taxon>Anystina</taxon>
        <taxon>Parasitengona</taxon>
        <taxon>Trombiculoidea</taxon>
        <taxon>Trombiculidae</taxon>
        <taxon>Leptotrombidium</taxon>
    </lineage>
</organism>
<dbReference type="EMBL" id="NCKV01001257">
    <property type="protein sequence ID" value="RWS28700.1"/>
    <property type="molecule type" value="Genomic_DNA"/>
</dbReference>
<dbReference type="InterPro" id="IPR000998">
    <property type="entry name" value="MAM_dom"/>
</dbReference>
<dbReference type="InterPro" id="IPR013320">
    <property type="entry name" value="ConA-like_dom_sf"/>
</dbReference>
<dbReference type="VEuPathDB" id="VectorBase:LDEU003338"/>
<accession>A0A443SME4</accession>
<keyword evidence="2" id="KW-0768">Sushi</keyword>
<dbReference type="OrthoDB" id="6435751at2759"/>
<evidence type="ECO:0000313" key="5">
    <source>
        <dbReference type="EMBL" id="RWS28700.1"/>
    </source>
</evidence>
<feature type="domain" description="Sushi" evidence="4">
    <location>
        <begin position="18"/>
        <end position="79"/>
    </location>
</feature>
<protein>
    <submittedName>
        <fullName evidence="5">MAM and CCP domain-containing astacin-like metallopeptidase protein</fullName>
    </submittedName>
</protein>
<keyword evidence="1" id="KW-1015">Disulfide bond</keyword>
<dbReference type="SMART" id="SM00032">
    <property type="entry name" value="CCP"/>
    <property type="match status" value="1"/>
</dbReference>
<comment type="caution">
    <text evidence="5">The sequence shown here is derived from an EMBL/GenBank/DDBJ whole genome shotgun (WGS) entry which is preliminary data.</text>
</comment>
<evidence type="ECO:0000256" key="2">
    <source>
        <dbReference type="PROSITE-ProRule" id="PRU00302"/>
    </source>
</evidence>
<dbReference type="PANTHER" id="PTHR23282:SF101">
    <property type="entry name" value="MAM DOMAIN-CONTAINING PROTEIN"/>
    <property type="match status" value="1"/>
</dbReference>
<dbReference type="SMART" id="SM00137">
    <property type="entry name" value="MAM"/>
    <property type="match status" value="1"/>
</dbReference>
<dbReference type="InterPro" id="IPR051560">
    <property type="entry name" value="MAM_domain-containing"/>
</dbReference>
<dbReference type="Gene3D" id="2.60.120.200">
    <property type="match status" value="1"/>
</dbReference>
<feature type="domain" description="MAM" evidence="3">
    <location>
        <begin position="83"/>
        <end position="244"/>
    </location>
</feature>
<name>A0A443SME4_9ACAR</name>
<gene>
    <name evidence="5" type="ORF">B4U80_12775</name>
</gene>
<dbReference type="InterPro" id="IPR000436">
    <property type="entry name" value="Sushi_SCR_CCP_dom"/>
</dbReference>
<dbReference type="PROSITE" id="PS50060">
    <property type="entry name" value="MAM_2"/>
    <property type="match status" value="1"/>
</dbReference>
<dbReference type="Pfam" id="PF00084">
    <property type="entry name" value="Sushi"/>
    <property type="match status" value="1"/>
</dbReference>
<dbReference type="SUPFAM" id="SSF49899">
    <property type="entry name" value="Concanavalin A-like lectins/glucanases"/>
    <property type="match status" value="1"/>
</dbReference>
<dbReference type="InterPro" id="IPR035976">
    <property type="entry name" value="Sushi/SCR/CCP_sf"/>
</dbReference>
<reference evidence="5 6" key="1">
    <citation type="journal article" date="2018" name="Gigascience">
        <title>Genomes of trombidid mites reveal novel predicted allergens and laterally-transferred genes associated with secondary metabolism.</title>
        <authorList>
            <person name="Dong X."/>
            <person name="Chaisiri K."/>
            <person name="Xia D."/>
            <person name="Armstrong S.D."/>
            <person name="Fang Y."/>
            <person name="Donnelly M.J."/>
            <person name="Kadowaki T."/>
            <person name="McGarry J.W."/>
            <person name="Darby A.C."/>
            <person name="Makepeace B.L."/>
        </authorList>
    </citation>
    <scope>NUCLEOTIDE SEQUENCE [LARGE SCALE GENOMIC DNA]</scope>
    <source>
        <strain evidence="5">UoL-UT</strain>
    </source>
</reference>
<dbReference type="SUPFAM" id="SSF57535">
    <property type="entry name" value="Complement control module/SCR domain"/>
    <property type="match status" value="1"/>
</dbReference>
<dbReference type="Pfam" id="PF00629">
    <property type="entry name" value="MAM"/>
    <property type="match status" value="1"/>
</dbReference>
<dbReference type="PANTHER" id="PTHR23282">
    <property type="entry name" value="APICAL ENDOSOMAL GLYCOPROTEIN PRECURSOR"/>
    <property type="match status" value="1"/>
</dbReference>
<evidence type="ECO:0000313" key="6">
    <source>
        <dbReference type="Proteomes" id="UP000288716"/>
    </source>
</evidence>
<comment type="caution">
    <text evidence="2">Lacks conserved residue(s) required for the propagation of feature annotation.</text>
</comment>
<dbReference type="Proteomes" id="UP000288716">
    <property type="component" value="Unassembled WGS sequence"/>
</dbReference>
<dbReference type="CDD" id="cd06263">
    <property type="entry name" value="MAM"/>
    <property type="match status" value="1"/>
</dbReference>
<dbReference type="GO" id="GO:0016020">
    <property type="term" value="C:membrane"/>
    <property type="evidence" value="ECO:0007669"/>
    <property type="project" value="InterPro"/>
</dbReference>
<sequence length="261" mass="29347">MSTVDKQRLNKMYNCELRKCISPNIIQGTSLLSAKTDDFDIGSIVSYKCNDESLTLIGSKQRLCRFDGQWSGSAAFCTSHLYHKCDFETDFCNWINTNEDWMRSDIAKPSENTGPIVDHTMGTSTGHFIFTDSTSKRSGDKSSILTPNIEVSSTNGQNLCILFAYYLWGEHIGNFKVYLNRVNSGAKMLIFQTNGSLGPNWKIAKFAIQCESSELINLEFEVNFIATSLSDFAIDDFSLFTCSKEQIDAQKFETVEVNLGR</sequence>
<keyword evidence="6" id="KW-1185">Reference proteome</keyword>
<evidence type="ECO:0000259" key="3">
    <source>
        <dbReference type="PROSITE" id="PS50060"/>
    </source>
</evidence>
<evidence type="ECO:0000256" key="1">
    <source>
        <dbReference type="ARBA" id="ARBA00023157"/>
    </source>
</evidence>
<dbReference type="CDD" id="cd00033">
    <property type="entry name" value="CCP"/>
    <property type="match status" value="1"/>
</dbReference>